<evidence type="ECO:0008006" key="4">
    <source>
        <dbReference type="Google" id="ProtNLM"/>
    </source>
</evidence>
<feature type="transmembrane region" description="Helical" evidence="1">
    <location>
        <begin position="258"/>
        <end position="276"/>
    </location>
</feature>
<gene>
    <name evidence="2" type="ORF">CWC05_15915</name>
</gene>
<protein>
    <recommendedName>
        <fullName evidence="4">DUF4153 domain-containing protein</fullName>
    </recommendedName>
</protein>
<keyword evidence="1" id="KW-0472">Membrane</keyword>
<sequence length="584" mass="66736">MTKDRNILMTQKQHFILRWLVPQALLQSALLVWLYLAVDNGNWPAQSPTWLVGLVTLTIVFPGLCYLRLERAGWRRFLTLVVPYSLLLSVLGMYIGAQQPQQELFNNDALIVTFVLCALITTLKLLNIATLYSRGEPITYRQLYELSWQHFIQFSLCCFFALALWLILLLGGELFSTIGIEILADLLDEPWVSIPVLTCAFAGAAIALRSMLSAVENIEKLLKILAKFLLPVLAVLAITFIASLPFTGLESLWRLENSTLMLLWMQASLLFFFNTVYSRTDALPYYRWWRGVMLLALLTLPLYAMLAHYGLWLRIEQYGLTVSRGWGVLISATLAYFAFSYCGAIIIKRQQWLIWVHKINVIGCAALFMALLAVNSPLANLQQLSAQSQVHRLQTGQVSADEFDVYYFYRELGKAGFEALQQIQQHTDNDSLKARIVRLYANRDEPSDFEKWQSQWLQGVRIADAANQPPSSLLQFIHSSNLYKYYGQGASLYLIAADVNQDQQLEWLLLHQQHNYLQGVMFTENQQQQWQSYHLQVANATDDEEQIKQALAAGEFTLTTPQWQHIDIGGARLSVPVNIYEQQE</sequence>
<keyword evidence="1" id="KW-0812">Transmembrane</keyword>
<keyword evidence="1" id="KW-1133">Transmembrane helix</keyword>
<feature type="transmembrane region" description="Helical" evidence="1">
    <location>
        <begin position="50"/>
        <end position="69"/>
    </location>
</feature>
<evidence type="ECO:0000256" key="1">
    <source>
        <dbReference type="SAM" id="Phobius"/>
    </source>
</evidence>
<name>A0A5S3Z2L4_9GAMM</name>
<dbReference type="STRING" id="151081.TW72_10175"/>
<evidence type="ECO:0000313" key="2">
    <source>
        <dbReference type="EMBL" id="TMP86080.1"/>
    </source>
</evidence>
<feature type="transmembrane region" description="Helical" evidence="1">
    <location>
        <begin position="191"/>
        <end position="212"/>
    </location>
</feature>
<feature type="transmembrane region" description="Helical" evidence="1">
    <location>
        <begin position="326"/>
        <end position="347"/>
    </location>
</feature>
<dbReference type="AlphaFoldDB" id="A0A5S3Z2L4"/>
<reference evidence="2 3" key="1">
    <citation type="submission" date="2017-12" db="EMBL/GenBank/DDBJ databases">
        <authorList>
            <person name="Paulsen S."/>
            <person name="Gram L.K."/>
        </authorList>
    </citation>
    <scope>NUCLEOTIDE SEQUENCE [LARGE SCALE GENOMIC DNA]</scope>
    <source>
        <strain evidence="2 3">S2897</strain>
    </source>
</reference>
<reference evidence="3" key="2">
    <citation type="submission" date="2019-06" db="EMBL/GenBank/DDBJ databases">
        <title>Co-occurence of chitin degradation, pigmentation and bioactivity in marine Pseudoalteromonas.</title>
        <authorList>
            <person name="Sonnenschein E.C."/>
            <person name="Bech P.K."/>
        </authorList>
    </citation>
    <scope>NUCLEOTIDE SEQUENCE [LARGE SCALE GENOMIC DNA]</scope>
    <source>
        <strain evidence="3">S2897</strain>
    </source>
</reference>
<feature type="transmembrane region" description="Helical" evidence="1">
    <location>
        <begin position="359"/>
        <end position="379"/>
    </location>
</feature>
<evidence type="ECO:0000313" key="3">
    <source>
        <dbReference type="Proteomes" id="UP000305874"/>
    </source>
</evidence>
<organism evidence="2 3">
    <name type="scientific">Pseudoalteromonas ruthenica</name>
    <dbReference type="NCBI Taxonomy" id="151081"/>
    <lineage>
        <taxon>Bacteria</taxon>
        <taxon>Pseudomonadati</taxon>
        <taxon>Pseudomonadota</taxon>
        <taxon>Gammaproteobacteria</taxon>
        <taxon>Alteromonadales</taxon>
        <taxon>Pseudoalteromonadaceae</taxon>
        <taxon>Pseudoalteromonas</taxon>
    </lineage>
</organism>
<feature type="transmembrane region" description="Helical" evidence="1">
    <location>
        <begin position="76"/>
        <end position="97"/>
    </location>
</feature>
<feature type="transmembrane region" description="Helical" evidence="1">
    <location>
        <begin position="109"/>
        <end position="130"/>
    </location>
</feature>
<proteinExistence type="predicted"/>
<dbReference type="EMBL" id="PNCG01000016">
    <property type="protein sequence ID" value="TMP86080.1"/>
    <property type="molecule type" value="Genomic_DNA"/>
</dbReference>
<comment type="caution">
    <text evidence="2">The sequence shown here is derived from an EMBL/GenBank/DDBJ whole genome shotgun (WGS) entry which is preliminary data.</text>
</comment>
<feature type="transmembrane region" description="Helical" evidence="1">
    <location>
        <begin position="20"/>
        <end position="38"/>
    </location>
</feature>
<accession>A0A5S3Z2L4</accession>
<feature type="transmembrane region" description="Helical" evidence="1">
    <location>
        <begin position="224"/>
        <end position="246"/>
    </location>
</feature>
<dbReference type="Proteomes" id="UP000305874">
    <property type="component" value="Unassembled WGS sequence"/>
</dbReference>
<feature type="transmembrane region" description="Helical" evidence="1">
    <location>
        <begin position="288"/>
        <end position="306"/>
    </location>
</feature>
<feature type="transmembrane region" description="Helical" evidence="1">
    <location>
        <begin position="151"/>
        <end position="171"/>
    </location>
</feature>